<feature type="transmembrane region" description="Helical" evidence="2">
    <location>
        <begin position="7"/>
        <end position="27"/>
    </location>
</feature>
<gene>
    <name evidence="4" type="ORF">GSM42_17595</name>
</gene>
<dbReference type="RefSeq" id="WP_160802851.1">
    <property type="nucleotide sequence ID" value="NZ_WUUL01000015.1"/>
</dbReference>
<dbReference type="Pfam" id="PF14257">
    <property type="entry name" value="DUF4349"/>
    <property type="match status" value="1"/>
</dbReference>
<feature type="compositionally biased region" description="Low complexity" evidence="1">
    <location>
        <begin position="40"/>
        <end position="52"/>
    </location>
</feature>
<dbReference type="InterPro" id="IPR025645">
    <property type="entry name" value="DUF4349"/>
</dbReference>
<reference evidence="4 5" key="1">
    <citation type="submission" date="2019-12" db="EMBL/GenBank/DDBJ databases">
        <title>Whole-genome analyses of novel actinobacteria.</title>
        <authorList>
            <person name="Sahin N."/>
            <person name="Saygin H."/>
        </authorList>
    </citation>
    <scope>NUCLEOTIDE SEQUENCE [LARGE SCALE GENOMIC DNA]</scope>
    <source>
        <strain evidence="4 5">KC615</strain>
    </source>
</reference>
<evidence type="ECO:0000256" key="2">
    <source>
        <dbReference type="SAM" id="Phobius"/>
    </source>
</evidence>
<feature type="domain" description="DUF4349" evidence="3">
    <location>
        <begin position="80"/>
        <end position="289"/>
    </location>
</feature>
<evidence type="ECO:0000313" key="4">
    <source>
        <dbReference type="EMBL" id="MXQ55498.1"/>
    </source>
</evidence>
<dbReference type="Proteomes" id="UP000430692">
    <property type="component" value="Unassembled WGS sequence"/>
</dbReference>
<evidence type="ECO:0000313" key="5">
    <source>
        <dbReference type="Proteomes" id="UP000430692"/>
    </source>
</evidence>
<feature type="compositionally biased region" description="Polar residues" evidence="1">
    <location>
        <begin position="53"/>
        <end position="73"/>
    </location>
</feature>
<proteinExistence type="predicted"/>
<keyword evidence="2" id="KW-0472">Membrane</keyword>
<accession>A0A6I4VYC4</accession>
<name>A0A6I4VYC4_9BACL</name>
<dbReference type="AlphaFoldDB" id="A0A6I4VYC4"/>
<protein>
    <submittedName>
        <fullName evidence="4">DUF4349 domain-containing protein</fullName>
    </submittedName>
</protein>
<keyword evidence="2" id="KW-0812">Transmembrane</keyword>
<feature type="region of interest" description="Disordered" evidence="1">
    <location>
        <begin position="40"/>
        <end position="73"/>
    </location>
</feature>
<comment type="caution">
    <text evidence="4">The sequence shown here is derived from an EMBL/GenBank/DDBJ whole genome shotgun (WGS) entry which is preliminary data.</text>
</comment>
<evidence type="ECO:0000259" key="3">
    <source>
        <dbReference type="Pfam" id="PF14257"/>
    </source>
</evidence>
<dbReference type="EMBL" id="WUUL01000015">
    <property type="protein sequence ID" value="MXQ55498.1"/>
    <property type="molecule type" value="Genomic_DNA"/>
</dbReference>
<evidence type="ECO:0000256" key="1">
    <source>
        <dbReference type="SAM" id="MobiDB-lite"/>
    </source>
</evidence>
<feature type="transmembrane region" description="Helical" evidence="2">
    <location>
        <begin position="269"/>
        <end position="294"/>
    </location>
</feature>
<organism evidence="4 5">
    <name type="scientific">Shimazuella alba</name>
    <dbReference type="NCBI Taxonomy" id="2690964"/>
    <lineage>
        <taxon>Bacteria</taxon>
        <taxon>Bacillati</taxon>
        <taxon>Bacillota</taxon>
        <taxon>Bacilli</taxon>
        <taxon>Bacillales</taxon>
        <taxon>Thermoactinomycetaceae</taxon>
        <taxon>Shimazuella</taxon>
    </lineage>
</organism>
<keyword evidence="5" id="KW-1185">Reference proteome</keyword>
<keyword evidence="2" id="KW-1133">Transmembrane helix</keyword>
<sequence length="300" mass="33859">MSKKQIWLVIGIMATIVVFIVVGSYFFHSYQNGNLNSEDFSNSKTSFSSPSSNGNMQESTGKSSSTNQVLTSDHTTEKKQQMVYHADIQIQVNQLQTAKKQLDHIAKQTSASMVSSSNSEKADERYIRVTYNVPQNQFETFLEHSKKISDIPPDIQIAGEDVSEELVDLQSRIKAKRAMEARLIAMMDKATTTSDLLDIENTLGNVQEQLEQLTGRQKYLQHRVAFSTITVEITSSTYQPLQTQYSFINQASKEFLDSCINMWIGLQLFAIWLAQALPYLILIGIISLVAILVLRKKRKS</sequence>